<dbReference type="Pfam" id="PF00069">
    <property type="entry name" value="Pkinase"/>
    <property type="match status" value="1"/>
</dbReference>
<evidence type="ECO:0000313" key="16">
    <source>
        <dbReference type="Proteomes" id="UP000007819"/>
    </source>
</evidence>
<keyword evidence="6" id="KW-0732">Signal</keyword>
<dbReference type="InterPro" id="IPR000333">
    <property type="entry name" value="TGFB_receptor"/>
</dbReference>
<keyword evidence="13" id="KW-0460">Magnesium</keyword>
<dbReference type="InterPro" id="IPR011009">
    <property type="entry name" value="Kinase-like_dom_sf"/>
</dbReference>
<dbReference type="GO" id="GO:0046872">
    <property type="term" value="F:metal ion binding"/>
    <property type="evidence" value="ECO:0007669"/>
    <property type="project" value="UniProtKB-KW"/>
</dbReference>
<dbReference type="PANTHER" id="PTHR23255:SF98">
    <property type="entry name" value="SERINE_THREONINE-PROTEIN KINASE RECEPTOR"/>
    <property type="match status" value="1"/>
</dbReference>
<keyword evidence="13" id="KW-0464">Manganese</keyword>
<dbReference type="RefSeq" id="XP_029347930.1">
    <property type="nucleotide sequence ID" value="XM_029492070.1"/>
</dbReference>
<keyword evidence="16" id="KW-1185">Reference proteome</keyword>
<dbReference type="SUPFAM" id="SSF56112">
    <property type="entry name" value="Protein kinase-like (PK-like)"/>
    <property type="match status" value="1"/>
</dbReference>
<evidence type="ECO:0000256" key="9">
    <source>
        <dbReference type="ARBA" id="ARBA00022840"/>
    </source>
</evidence>
<evidence type="ECO:0000256" key="7">
    <source>
        <dbReference type="ARBA" id="ARBA00022741"/>
    </source>
</evidence>
<feature type="domain" description="Protein kinase" evidence="14">
    <location>
        <begin position="1"/>
        <end position="188"/>
    </location>
</feature>
<dbReference type="Proteomes" id="UP000007819">
    <property type="component" value="Unassembled WGS sequence"/>
</dbReference>
<evidence type="ECO:0000256" key="4">
    <source>
        <dbReference type="ARBA" id="ARBA00022679"/>
    </source>
</evidence>
<evidence type="ECO:0000256" key="12">
    <source>
        <dbReference type="ARBA" id="ARBA00023170"/>
    </source>
</evidence>
<keyword evidence="9 13" id="KW-0067">ATP-binding</keyword>
<evidence type="ECO:0000256" key="5">
    <source>
        <dbReference type="ARBA" id="ARBA00022692"/>
    </source>
</evidence>
<dbReference type="OrthoDB" id="547665at2759"/>
<dbReference type="GO" id="GO:0005524">
    <property type="term" value="F:ATP binding"/>
    <property type="evidence" value="ECO:0007669"/>
    <property type="project" value="UniProtKB-UniRule"/>
</dbReference>
<name>A0A8R2JWQ5_ACYPI</name>
<evidence type="ECO:0000256" key="10">
    <source>
        <dbReference type="ARBA" id="ARBA00022989"/>
    </source>
</evidence>
<dbReference type="GO" id="GO:0048185">
    <property type="term" value="F:activin binding"/>
    <property type="evidence" value="ECO:0007669"/>
    <property type="project" value="TreeGrafter"/>
</dbReference>
<dbReference type="EC" id="2.7.11.30" evidence="13"/>
<protein>
    <recommendedName>
        <fullName evidence="13">Serine/threonine-protein kinase receptor</fullName>
        <ecNumber evidence="13">2.7.11.30</ecNumber>
    </recommendedName>
</protein>
<keyword evidence="4 13" id="KW-0808">Transferase</keyword>
<feature type="transmembrane region" description="Helical" evidence="13">
    <location>
        <begin position="222"/>
        <end position="238"/>
    </location>
</feature>
<keyword evidence="11 13" id="KW-0472">Membrane</keyword>
<reference evidence="15" key="2">
    <citation type="submission" date="2022-06" db="UniProtKB">
        <authorList>
            <consortium name="EnsemblMetazoa"/>
        </authorList>
    </citation>
    <scope>IDENTIFICATION</scope>
</reference>
<comment type="similarity">
    <text evidence="2 13">Belongs to the protein kinase superfamily. TKL Ser/Thr protein kinase family. TGFB receptor subfamily.</text>
</comment>
<dbReference type="KEGG" id="api:100568957"/>
<evidence type="ECO:0000256" key="2">
    <source>
        <dbReference type="ARBA" id="ARBA00009605"/>
    </source>
</evidence>
<keyword evidence="13" id="KW-0479">Metal-binding</keyword>
<keyword evidence="5 13" id="KW-0812">Transmembrane</keyword>
<dbReference type="Gene3D" id="1.10.510.10">
    <property type="entry name" value="Transferase(Phosphotransferase) domain 1"/>
    <property type="match status" value="1"/>
</dbReference>
<dbReference type="AlphaFoldDB" id="A0A8R2JWQ5"/>
<accession>A0A8R2JWQ5</accession>
<evidence type="ECO:0000313" key="15">
    <source>
        <dbReference type="EnsemblMetazoa" id="XP_029347930.1"/>
    </source>
</evidence>
<keyword evidence="7 13" id="KW-0547">Nucleotide-binding</keyword>
<dbReference type="EnsemblMetazoa" id="XM_029492070.1">
    <property type="protein sequence ID" value="XP_029347930.1"/>
    <property type="gene ID" value="LOC100568957"/>
</dbReference>
<evidence type="ECO:0000256" key="11">
    <source>
        <dbReference type="ARBA" id="ARBA00023136"/>
    </source>
</evidence>
<dbReference type="PROSITE" id="PS50011">
    <property type="entry name" value="PROTEIN_KINASE_DOM"/>
    <property type="match status" value="1"/>
</dbReference>
<comment type="subcellular location">
    <subcellularLocation>
        <location evidence="1 13">Membrane</location>
        <topology evidence="1 13">Single-pass type I membrane protein</topology>
    </subcellularLocation>
</comment>
<dbReference type="GO" id="GO:0017002">
    <property type="term" value="F:activin receptor activity"/>
    <property type="evidence" value="ECO:0007669"/>
    <property type="project" value="TreeGrafter"/>
</dbReference>
<evidence type="ECO:0000256" key="8">
    <source>
        <dbReference type="ARBA" id="ARBA00022777"/>
    </source>
</evidence>
<organism evidence="15 16">
    <name type="scientific">Acyrthosiphon pisum</name>
    <name type="common">Pea aphid</name>
    <dbReference type="NCBI Taxonomy" id="7029"/>
    <lineage>
        <taxon>Eukaryota</taxon>
        <taxon>Metazoa</taxon>
        <taxon>Ecdysozoa</taxon>
        <taxon>Arthropoda</taxon>
        <taxon>Hexapoda</taxon>
        <taxon>Insecta</taxon>
        <taxon>Pterygota</taxon>
        <taxon>Neoptera</taxon>
        <taxon>Paraneoptera</taxon>
        <taxon>Hemiptera</taxon>
        <taxon>Sternorrhyncha</taxon>
        <taxon>Aphidomorpha</taxon>
        <taxon>Aphidoidea</taxon>
        <taxon>Aphididae</taxon>
        <taxon>Macrosiphini</taxon>
        <taxon>Acyrthosiphon</taxon>
    </lineage>
</organism>
<dbReference type="GO" id="GO:0071363">
    <property type="term" value="P:cellular response to growth factor stimulus"/>
    <property type="evidence" value="ECO:0007669"/>
    <property type="project" value="TreeGrafter"/>
</dbReference>
<evidence type="ECO:0000256" key="1">
    <source>
        <dbReference type="ARBA" id="ARBA00004479"/>
    </source>
</evidence>
<proteinExistence type="inferred from homology"/>
<dbReference type="InterPro" id="IPR000719">
    <property type="entry name" value="Prot_kinase_dom"/>
</dbReference>
<dbReference type="GeneID" id="100568957"/>
<evidence type="ECO:0000256" key="6">
    <source>
        <dbReference type="ARBA" id="ARBA00022729"/>
    </source>
</evidence>
<dbReference type="PRINTS" id="PR00653">
    <property type="entry name" value="ACTIVIN2R"/>
</dbReference>
<keyword evidence="12 13" id="KW-0675">Receptor</keyword>
<dbReference type="GO" id="GO:0048179">
    <property type="term" value="C:activin receptor complex"/>
    <property type="evidence" value="ECO:0007669"/>
    <property type="project" value="TreeGrafter"/>
</dbReference>
<keyword evidence="3 13" id="KW-0723">Serine/threonine-protein kinase</keyword>
<evidence type="ECO:0000256" key="3">
    <source>
        <dbReference type="ARBA" id="ARBA00022527"/>
    </source>
</evidence>
<comment type="catalytic activity">
    <reaction evidence="13">
        <text>L-threonyl-[receptor-protein] + ATP = O-phospho-L-threonyl-[receptor-protein] + ADP + H(+)</text>
        <dbReference type="Rhea" id="RHEA:44880"/>
        <dbReference type="Rhea" id="RHEA-COMP:11024"/>
        <dbReference type="Rhea" id="RHEA-COMP:11025"/>
        <dbReference type="ChEBI" id="CHEBI:15378"/>
        <dbReference type="ChEBI" id="CHEBI:30013"/>
        <dbReference type="ChEBI" id="CHEBI:30616"/>
        <dbReference type="ChEBI" id="CHEBI:61977"/>
        <dbReference type="ChEBI" id="CHEBI:456216"/>
        <dbReference type="EC" id="2.7.11.30"/>
    </reaction>
</comment>
<keyword evidence="8 13" id="KW-0418">Kinase</keyword>
<reference evidence="16" key="1">
    <citation type="submission" date="2010-06" db="EMBL/GenBank/DDBJ databases">
        <authorList>
            <person name="Jiang H."/>
            <person name="Abraham K."/>
            <person name="Ali S."/>
            <person name="Alsbrooks S.L."/>
            <person name="Anim B.N."/>
            <person name="Anosike U.S."/>
            <person name="Attaway T."/>
            <person name="Bandaranaike D.P."/>
            <person name="Battles P.K."/>
            <person name="Bell S.N."/>
            <person name="Bell A.V."/>
            <person name="Beltran B."/>
            <person name="Bickham C."/>
            <person name="Bustamante Y."/>
            <person name="Caleb T."/>
            <person name="Canada A."/>
            <person name="Cardenas V."/>
            <person name="Carter K."/>
            <person name="Chacko J."/>
            <person name="Chandrabose M.N."/>
            <person name="Chavez D."/>
            <person name="Chavez A."/>
            <person name="Chen L."/>
            <person name="Chu H.-S."/>
            <person name="Claassen K.J."/>
            <person name="Cockrell R."/>
            <person name="Collins M."/>
            <person name="Cooper J.A."/>
            <person name="Cree A."/>
            <person name="Curry S.M."/>
            <person name="Da Y."/>
            <person name="Dao M.D."/>
            <person name="Das B."/>
            <person name="Davila M.-L."/>
            <person name="Davy-Carroll L."/>
            <person name="Denson S."/>
            <person name="Dinh H."/>
            <person name="Ebong V.E."/>
            <person name="Edwards J.R."/>
            <person name="Egan A."/>
            <person name="El-Daye J."/>
            <person name="Escobedo L."/>
            <person name="Fernandez S."/>
            <person name="Fernando P.R."/>
            <person name="Flagg N."/>
            <person name="Forbes L.D."/>
            <person name="Fowler R.G."/>
            <person name="Fu Q."/>
            <person name="Gabisi R.A."/>
            <person name="Ganer J."/>
            <person name="Garbino Pronczuk A."/>
            <person name="Garcia R.M."/>
            <person name="Garner T."/>
            <person name="Garrett T.E."/>
            <person name="Gonzalez D.A."/>
            <person name="Hamid H."/>
            <person name="Hawkins E.S."/>
            <person name="Hirani K."/>
            <person name="Hogues M.E."/>
            <person name="Hollins B."/>
            <person name="Hsiao C.-H."/>
            <person name="Jabil R."/>
            <person name="James M.L."/>
            <person name="Jhangiani S.N."/>
            <person name="Johnson B."/>
            <person name="Johnson Q."/>
            <person name="Joshi V."/>
            <person name="Kalu J.B."/>
            <person name="Kam C."/>
            <person name="Kashfia A."/>
            <person name="Keebler J."/>
            <person name="Kisamo H."/>
            <person name="Kovar C.L."/>
            <person name="Lago L.A."/>
            <person name="Lai C.-Y."/>
            <person name="Laidlaw J."/>
            <person name="Lara F."/>
            <person name="Le T.-K."/>
            <person name="Lee S.L."/>
            <person name="Legall F.H."/>
            <person name="Lemon S.J."/>
            <person name="Lewis L.R."/>
            <person name="Li B."/>
            <person name="Liu Y."/>
            <person name="Liu Y.-S."/>
            <person name="Lopez J."/>
            <person name="Lozado R.J."/>
            <person name="Lu J."/>
            <person name="Madu R.C."/>
            <person name="Maheshwari M."/>
            <person name="Maheshwari R."/>
            <person name="Malloy K."/>
            <person name="Martinez E."/>
            <person name="Mathew T."/>
            <person name="Mercado I.C."/>
            <person name="Mercado C."/>
            <person name="Meyer B."/>
            <person name="Montgomery K."/>
            <person name="Morgan M.B."/>
            <person name="Munidasa M."/>
            <person name="Nazareth L.V."/>
            <person name="Nelson J."/>
            <person name="Ng B.M."/>
            <person name="Nguyen N.B."/>
            <person name="Nguyen P.Q."/>
            <person name="Nguyen T."/>
            <person name="Obregon M."/>
            <person name="Okwuonu G.O."/>
            <person name="Onwere C.G."/>
            <person name="Orozco G."/>
            <person name="Parra A."/>
            <person name="Patel S."/>
            <person name="Patil S."/>
            <person name="Perez A."/>
            <person name="Perez Y."/>
            <person name="Pham C."/>
            <person name="Primus E.L."/>
            <person name="Pu L.-L."/>
            <person name="Puazo M."/>
            <person name="Qin X."/>
            <person name="Quiroz J.B."/>
            <person name="Reese J."/>
            <person name="Richards S."/>
            <person name="Rives C.M."/>
            <person name="Robberts R."/>
            <person name="Ruiz S.J."/>
            <person name="Ruiz M.J."/>
            <person name="Santibanez J."/>
            <person name="Schneider B.W."/>
            <person name="Sisson I."/>
            <person name="Smith M."/>
            <person name="Sodergren E."/>
            <person name="Song X.-Z."/>
            <person name="Song B.B."/>
            <person name="Summersgill H."/>
            <person name="Thelus R."/>
            <person name="Thornton R.D."/>
            <person name="Trejos Z.Y."/>
            <person name="Usmani K."/>
            <person name="Vattathil S."/>
            <person name="Villasana D."/>
            <person name="Walker D.L."/>
            <person name="Wang S."/>
            <person name="Wang K."/>
            <person name="White C.S."/>
            <person name="Williams A.C."/>
            <person name="Williamson J."/>
            <person name="Wilson K."/>
            <person name="Woghiren I.O."/>
            <person name="Woodworth J.R."/>
            <person name="Worley K.C."/>
            <person name="Wright R.A."/>
            <person name="Wu W."/>
            <person name="Young L."/>
            <person name="Zhang L."/>
            <person name="Zhang J."/>
            <person name="Zhu Y."/>
            <person name="Muzny D.M."/>
            <person name="Weinstock G."/>
            <person name="Gibbs R.A."/>
        </authorList>
    </citation>
    <scope>NUCLEOTIDE SEQUENCE [LARGE SCALE GENOMIC DNA]</scope>
    <source>
        <strain evidence="16">LSR1</strain>
    </source>
</reference>
<keyword evidence="10 13" id="KW-1133">Transmembrane helix</keyword>
<dbReference type="PANTHER" id="PTHR23255">
    <property type="entry name" value="TRANSFORMING GROWTH FACTOR-BETA RECEPTOR TYPE I AND II"/>
    <property type="match status" value="1"/>
</dbReference>
<evidence type="ECO:0000256" key="13">
    <source>
        <dbReference type="RuleBase" id="RU361271"/>
    </source>
</evidence>
<evidence type="ECO:0000259" key="14">
    <source>
        <dbReference type="PROSITE" id="PS50011"/>
    </source>
</evidence>
<dbReference type="SMART" id="SM00220">
    <property type="entry name" value="S_TKc"/>
    <property type="match status" value="1"/>
</dbReference>
<comment type="cofactor">
    <cofactor evidence="13">
        <name>Mg(2+)</name>
        <dbReference type="ChEBI" id="CHEBI:18420"/>
    </cofactor>
    <cofactor evidence="13">
        <name>Mn(2+)</name>
        <dbReference type="ChEBI" id="CHEBI:29035"/>
    </cofactor>
</comment>
<sequence length="239" mass="27483">MEGLTHLHEEILSRHLDECKPTIVHRNLKTKNILLKHDLTACISDFGVAVGLQDGKLCGAVHTRVDTSRYLAPEVLDGSIDYSRCTSVDMYACGLVLWELASRCTAQLGAVPEYRLPFEEEFGQHPSYEEIVECVVIKRLRPAFKDNWKKSHPGLRDLCQTIQKCWAHNAEKRISAASLYEQCNQLQVSRNEAQWSRWSLNEQIESDEEIGTVHNRKLTKQFLLIYLCLICITNYFLFI</sequence>